<reference evidence="1" key="1">
    <citation type="journal article" date="2022" name="bioRxiv">
        <title>Population genetic analysis of Ophidiomyces ophidiicola, the causative agent of snake fungal disease, indicates recent introductions to the USA.</title>
        <authorList>
            <person name="Ladner J.T."/>
            <person name="Palmer J.M."/>
            <person name="Ettinger C.L."/>
            <person name="Stajich J.E."/>
            <person name="Farrell T.M."/>
            <person name="Glorioso B.M."/>
            <person name="Lawson B."/>
            <person name="Price S.J."/>
            <person name="Stengle A.G."/>
            <person name="Grear D.A."/>
            <person name="Lorch J.M."/>
        </authorList>
    </citation>
    <scope>NUCLEOTIDE SEQUENCE</scope>
    <source>
        <strain evidence="1">NWHC 24266-5</strain>
    </source>
</reference>
<accession>A0ACB8UQ50</accession>
<evidence type="ECO:0000313" key="1">
    <source>
        <dbReference type="EMBL" id="KAI2382849.1"/>
    </source>
</evidence>
<organism evidence="1">
    <name type="scientific">Ophidiomyces ophidiicola</name>
    <dbReference type="NCBI Taxonomy" id="1387563"/>
    <lineage>
        <taxon>Eukaryota</taxon>
        <taxon>Fungi</taxon>
        <taxon>Dikarya</taxon>
        <taxon>Ascomycota</taxon>
        <taxon>Pezizomycotina</taxon>
        <taxon>Eurotiomycetes</taxon>
        <taxon>Eurotiomycetidae</taxon>
        <taxon>Onygenales</taxon>
        <taxon>Onygenaceae</taxon>
        <taxon>Ophidiomyces</taxon>
    </lineage>
</organism>
<dbReference type="EMBL" id="JALBCA010000106">
    <property type="protein sequence ID" value="KAI2382849.1"/>
    <property type="molecule type" value="Genomic_DNA"/>
</dbReference>
<sequence>MSPVIHCVRHAQGFHNLNHANHILPDPLLTPHGETQCRNLLINFPFHSDVELIVASPLRRTIYTALLAFEVPLREKGLKVIALPEIQETSDVPCDIGSDLEALEREVRENDLPVDLSLVTEGWNNKKNARWAPDAKAISARAREARRWLKSRPEKEIIMVSHGGFLHYFTEDWQDSTLYTEILDQLVLSSLFVFTYEVTKKKPSPNNYTNLRPSPVWPGTGWANTEFRTYEFSEAIHDDDLYGHKVGGDNASIIETIDSRQRRGKQDPPNAREQQKQFFVQAMTAWENQILQNAANEKSEEIQQKQAVEVDAN</sequence>
<protein>
    <submittedName>
        <fullName evidence="1">Uncharacterized protein</fullName>
    </submittedName>
</protein>
<proteinExistence type="predicted"/>
<gene>
    <name evidence="1" type="ORF">LOY88_005680</name>
</gene>
<comment type="caution">
    <text evidence="1">The sequence shown here is derived from an EMBL/GenBank/DDBJ whole genome shotgun (WGS) entry which is preliminary data.</text>
</comment>
<name>A0ACB8UQ50_9EURO</name>